<dbReference type="Proteomes" id="UP000192578">
    <property type="component" value="Unassembled WGS sequence"/>
</dbReference>
<evidence type="ECO:0000256" key="1">
    <source>
        <dbReference type="SAM" id="Phobius"/>
    </source>
</evidence>
<keyword evidence="1" id="KW-0472">Membrane</keyword>
<reference evidence="4" key="1">
    <citation type="submission" date="2017-01" db="EMBL/GenBank/DDBJ databases">
        <title>Comparative genomics of anhydrobiosis in the tardigrade Hypsibius dujardini.</title>
        <authorList>
            <person name="Yoshida Y."/>
            <person name="Koutsovoulos G."/>
            <person name="Laetsch D."/>
            <person name="Stevens L."/>
            <person name="Kumar S."/>
            <person name="Horikawa D."/>
            <person name="Ishino K."/>
            <person name="Komine S."/>
            <person name="Tomita M."/>
            <person name="Blaxter M."/>
            <person name="Arakawa K."/>
        </authorList>
    </citation>
    <scope>NUCLEOTIDE SEQUENCE [LARGE SCALE GENOMIC DNA]</scope>
    <source>
        <strain evidence="4">Z151</strain>
    </source>
</reference>
<keyword evidence="4" id="KW-1185">Reference proteome</keyword>
<protein>
    <recommendedName>
        <fullName evidence="5">ZP domain-containing protein</fullName>
    </recommendedName>
</protein>
<organism evidence="3 4">
    <name type="scientific">Hypsibius exemplaris</name>
    <name type="common">Freshwater tardigrade</name>
    <dbReference type="NCBI Taxonomy" id="2072580"/>
    <lineage>
        <taxon>Eukaryota</taxon>
        <taxon>Metazoa</taxon>
        <taxon>Ecdysozoa</taxon>
        <taxon>Tardigrada</taxon>
        <taxon>Eutardigrada</taxon>
        <taxon>Parachela</taxon>
        <taxon>Hypsibioidea</taxon>
        <taxon>Hypsibiidae</taxon>
        <taxon>Hypsibius</taxon>
    </lineage>
</organism>
<evidence type="ECO:0000256" key="2">
    <source>
        <dbReference type="SAM" id="SignalP"/>
    </source>
</evidence>
<keyword evidence="1" id="KW-1133">Transmembrane helix</keyword>
<name>A0A1W0WID9_HYPEX</name>
<gene>
    <name evidence="3" type="ORF">BV898_10851</name>
</gene>
<sequence>MINLPANSWRRLQRCAILLWAVLLIVPVSGDCPPDLAEKKVVSVKCFQNHALLEIEYKALVAAAGVSAAESFTGLIVTEYVAPPDPEVSVDLPPVISSELLSYQTSYITNNWSPSDENGVTILKKSFRVEMVWPLQPSGQPYQWIVHAECQFQNNQLIKSAILTIAAVANSTTVQITEATVYAPSNEPIAVGEEVTFELQIPNTTNAHPYHCGLTTAPTALSSTSTLAALNASTENCIFYENGGSVSESVTRDCQLNPAQGTTYNLTYPGTTPDKRVFSVRWTAFKVQSVGDNDVLSAFCIIETCADSADPHCSRTGVPDPGQAQSGTSGRAASARWFQVITAAVNIMETPATIATVIPANTSAPPSVSPGPAATGKPLLRSTAKEICLNPAELGSALGVPLVLILILICSLIYLIYCIDRQNKRNIQDAHPTVTVSADPVRVSRPQVLLPTAFGPSKGGDAAVAVRRQPRPVRTHRLTHSSS</sequence>
<dbReference type="AlphaFoldDB" id="A0A1W0WID9"/>
<proteinExistence type="predicted"/>
<feature type="signal peptide" evidence="2">
    <location>
        <begin position="1"/>
        <end position="30"/>
    </location>
</feature>
<keyword evidence="1" id="KW-0812">Transmembrane</keyword>
<comment type="caution">
    <text evidence="3">The sequence shown here is derived from an EMBL/GenBank/DDBJ whole genome shotgun (WGS) entry which is preliminary data.</text>
</comment>
<evidence type="ECO:0000313" key="3">
    <source>
        <dbReference type="EMBL" id="OQV14947.1"/>
    </source>
</evidence>
<evidence type="ECO:0000313" key="4">
    <source>
        <dbReference type="Proteomes" id="UP000192578"/>
    </source>
</evidence>
<evidence type="ECO:0008006" key="5">
    <source>
        <dbReference type="Google" id="ProtNLM"/>
    </source>
</evidence>
<accession>A0A1W0WID9</accession>
<feature type="transmembrane region" description="Helical" evidence="1">
    <location>
        <begin position="394"/>
        <end position="417"/>
    </location>
</feature>
<feature type="chain" id="PRO_5013275068" description="ZP domain-containing protein" evidence="2">
    <location>
        <begin position="31"/>
        <end position="483"/>
    </location>
</feature>
<keyword evidence="2" id="KW-0732">Signal</keyword>
<dbReference type="EMBL" id="MTYJ01000096">
    <property type="protein sequence ID" value="OQV14947.1"/>
    <property type="molecule type" value="Genomic_DNA"/>
</dbReference>